<organism evidence="1 2">
    <name type="scientific">Symbiodinium natans</name>
    <dbReference type="NCBI Taxonomy" id="878477"/>
    <lineage>
        <taxon>Eukaryota</taxon>
        <taxon>Sar</taxon>
        <taxon>Alveolata</taxon>
        <taxon>Dinophyceae</taxon>
        <taxon>Suessiales</taxon>
        <taxon>Symbiodiniaceae</taxon>
        <taxon>Symbiodinium</taxon>
    </lineage>
</organism>
<dbReference type="AlphaFoldDB" id="A0A812TQ87"/>
<proteinExistence type="predicted"/>
<dbReference type="EMBL" id="CAJNDS010002609">
    <property type="protein sequence ID" value="CAE7543887.1"/>
    <property type="molecule type" value="Genomic_DNA"/>
</dbReference>
<sequence length="237" mass="27049">MYKHMRAKETDMCRFLVRDRVGTCKDAWAPTCASPLRLLHIIERSGVCIQYEIAELGLTRRGLLLTTDLHVVARDRVIAVEIPTEKMQEMQKGIKETLASFHLTHVKFKNGQHSPLVKQEIRWCNGLLAALVAAFTAQRYQQEVKEQADRKGIAALVRDSKCEQVKAVQDEVLPKHGLAAEDYDWRTIQWKLWFYGLLDDSNVRLANEAMLASQVRICGLLPWKKAGITSHDVQVNE</sequence>
<gene>
    <name evidence="1" type="primary">ddiA</name>
    <name evidence="1" type="ORF">SNAT2548_LOCUS30504</name>
</gene>
<accession>A0A812TQ87</accession>
<name>A0A812TQ87_9DINO</name>
<protein>
    <submittedName>
        <fullName evidence="1">DdiA protein</fullName>
    </submittedName>
</protein>
<dbReference type="Proteomes" id="UP000604046">
    <property type="component" value="Unassembled WGS sequence"/>
</dbReference>
<evidence type="ECO:0000313" key="2">
    <source>
        <dbReference type="Proteomes" id="UP000604046"/>
    </source>
</evidence>
<keyword evidence="2" id="KW-1185">Reference proteome</keyword>
<evidence type="ECO:0000313" key="1">
    <source>
        <dbReference type="EMBL" id="CAE7543887.1"/>
    </source>
</evidence>
<dbReference type="OrthoDB" id="446808at2759"/>
<reference evidence="1" key="1">
    <citation type="submission" date="2021-02" db="EMBL/GenBank/DDBJ databases">
        <authorList>
            <person name="Dougan E. K."/>
            <person name="Rhodes N."/>
            <person name="Thang M."/>
            <person name="Chan C."/>
        </authorList>
    </citation>
    <scope>NUCLEOTIDE SEQUENCE</scope>
</reference>
<comment type="caution">
    <text evidence="1">The sequence shown here is derived from an EMBL/GenBank/DDBJ whole genome shotgun (WGS) entry which is preliminary data.</text>
</comment>